<accession>A0A4D5XM10</accession>
<protein>
    <submittedName>
        <fullName evidence="1">Uncharacterized protein</fullName>
    </submittedName>
</protein>
<evidence type="ECO:0000313" key="1">
    <source>
        <dbReference type="EMBL" id="QBQ69494.1"/>
    </source>
</evidence>
<dbReference type="AlphaFoldDB" id="A0A4D5XM10"/>
<name>A0A4D5XM10_9ENTR</name>
<reference evidence="1" key="1">
    <citation type="submission" date="2018-09" db="EMBL/GenBank/DDBJ databases">
        <authorList>
            <person name="Yuan Q."/>
            <person name="Jiang X."/>
            <person name="Jing Y."/>
            <person name="Cheng Q."/>
            <person name="Zhou D."/>
        </authorList>
    </citation>
    <scope>NUCLEOTIDE SEQUENCE</scope>
    <source>
        <plasmid evidence="1">p707804-NDM</plasmid>
    </source>
</reference>
<dbReference type="EMBL" id="MH909331">
    <property type="protein sequence ID" value="QBQ69494.1"/>
    <property type="molecule type" value="Genomic_DNA"/>
</dbReference>
<geneLocation type="plasmid" evidence="1">
    <name>p707804-NDM</name>
</geneLocation>
<keyword evidence="1" id="KW-0614">Plasmid</keyword>
<sequence>MALKPRFSMGLSRMVDHIKPLLRPKSDQQFSHSLCQKRTF</sequence>
<organism evidence="1">
    <name type="scientific">Leclercia adecarboxylata</name>
    <dbReference type="NCBI Taxonomy" id="83655"/>
    <lineage>
        <taxon>Bacteria</taxon>
        <taxon>Pseudomonadati</taxon>
        <taxon>Pseudomonadota</taxon>
        <taxon>Gammaproteobacteria</taxon>
        <taxon>Enterobacterales</taxon>
        <taxon>Enterobacteriaceae</taxon>
        <taxon>Leclercia</taxon>
    </lineage>
</organism>
<proteinExistence type="predicted"/>